<evidence type="ECO:0000256" key="1">
    <source>
        <dbReference type="SAM" id="MobiDB-lite"/>
    </source>
</evidence>
<keyword evidence="3" id="KW-1185">Reference proteome</keyword>
<dbReference type="EMBL" id="KY630187">
    <property type="protein sequence ID" value="AQW88579.1"/>
    <property type="molecule type" value="Genomic_DNA"/>
</dbReference>
<protein>
    <submittedName>
        <fullName evidence="2">Uncharacterized protein</fullName>
    </submittedName>
</protein>
<dbReference type="OrthoDB" id="39644at10239"/>
<dbReference type="InterPro" id="IPR055654">
    <property type="entry name" value="DUF7230"/>
</dbReference>
<sequence>MAKSKKKVQEAPDVQNFVAKHMNTFNKAKTFVDQKKEFKNGKTKHKGRGYEGTSF</sequence>
<gene>
    <name evidence="2" type="ORF">BF_0054</name>
</gene>
<feature type="region of interest" description="Disordered" evidence="1">
    <location>
        <begin position="36"/>
        <end position="55"/>
    </location>
</feature>
<name>A0A1S6UAW5_9CAUD</name>
<evidence type="ECO:0000313" key="2">
    <source>
        <dbReference type="EMBL" id="AQW88579.1"/>
    </source>
</evidence>
<dbReference type="Pfam" id="PF23876">
    <property type="entry name" value="DUF7230"/>
    <property type="match status" value="1"/>
</dbReference>
<proteinExistence type="predicted"/>
<dbReference type="Proteomes" id="UP000221837">
    <property type="component" value="Genome"/>
</dbReference>
<reference evidence="2" key="1">
    <citation type="submission" date="2017-02" db="EMBL/GenBank/DDBJ databases">
        <title>Genome sequence of Serratia marcescens phage BF.</title>
        <authorList>
            <person name="Casey E."/>
            <person name="Fitzgerald B."/>
            <person name="Mahony J."/>
            <person name="Lugli G."/>
            <person name="Ventura M."/>
            <person name="van Sinderen D."/>
        </authorList>
    </citation>
    <scope>NUCLEOTIDE SEQUENCE [LARGE SCALE GENOMIC DNA]</scope>
</reference>
<accession>A0A1S6UAW5</accession>
<evidence type="ECO:0000313" key="3">
    <source>
        <dbReference type="Proteomes" id="UP000221837"/>
    </source>
</evidence>
<organism evidence="2 3">
    <name type="scientific">Serratia phage BF</name>
    <dbReference type="NCBI Taxonomy" id="1962671"/>
    <lineage>
        <taxon>Viruses</taxon>
        <taxon>Duplodnaviria</taxon>
        <taxon>Heunggongvirae</taxon>
        <taxon>Uroviricota</taxon>
        <taxon>Caudoviricetes</taxon>
        <taxon>Eneladusvirus</taxon>
        <taxon>Eneladusvirus BF</taxon>
    </lineage>
</organism>